<proteinExistence type="predicted"/>
<evidence type="ECO:0000313" key="3">
    <source>
        <dbReference type="Proteomes" id="UP000050761"/>
    </source>
</evidence>
<evidence type="ECO:0000313" key="2">
    <source>
        <dbReference type="EMBL" id="VDO81739.1"/>
    </source>
</evidence>
<evidence type="ECO:0000256" key="1">
    <source>
        <dbReference type="SAM" id="MobiDB-lite"/>
    </source>
</evidence>
<accession>A0A183FPT6</accession>
<sequence length="80" mass="9365">MHEMAGRELENRTEFNIMVFIFILHLTSTLNTGRELSNTKPSTLEQKLRDLSLKYRQQEHSPERQQPDPPEKTSVAAKNR</sequence>
<name>A0A183FPT6_HELPZ</name>
<dbReference type="Proteomes" id="UP000050761">
    <property type="component" value="Unassembled WGS sequence"/>
</dbReference>
<keyword evidence="3" id="KW-1185">Reference proteome</keyword>
<reference evidence="2 3" key="1">
    <citation type="submission" date="2018-11" db="EMBL/GenBank/DDBJ databases">
        <authorList>
            <consortium name="Pathogen Informatics"/>
        </authorList>
    </citation>
    <scope>NUCLEOTIDE SEQUENCE [LARGE SCALE GENOMIC DNA]</scope>
</reference>
<organism evidence="3 4">
    <name type="scientific">Heligmosomoides polygyrus</name>
    <name type="common">Parasitic roundworm</name>
    <dbReference type="NCBI Taxonomy" id="6339"/>
    <lineage>
        <taxon>Eukaryota</taxon>
        <taxon>Metazoa</taxon>
        <taxon>Ecdysozoa</taxon>
        <taxon>Nematoda</taxon>
        <taxon>Chromadorea</taxon>
        <taxon>Rhabditida</taxon>
        <taxon>Rhabditina</taxon>
        <taxon>Rhabditomorpha</taxon>
        <taxon>Strongyloidea</taxon>
        <taxon>Heligmosomidae</taxon>
        <taxon>Heligmosomoides</taxon>
    </lineage>
</organism>
<dbReference type="AlphaFoldDB" id="A0A183FPT6"/>
<accession>A0A3P7YWA1</accession>
<feature type="region of interest" description="Disordered" evidence="1">
    <location>
        <begin position="52"/>
        <end position="80"/>
    </location>
</feature>
<dbReference type="EMBL" id="UZAH01026507">
    <property type="protein sequence ID" value="VDO81739.1"/>
    <property type="molecule type" value="Genomic_DNA"/>
</dbReference>
<gene>
    <name evidence="2" type="ORF">HPBE_LOCUS9665</name>
</gene>
<reference evidence="4" key="2">
    <citation type="submission" date="2019-09" db="UniProtKB">
        <authorList>
            <consortium name="WormBaseParasite"/>
        </authorList>
    </citation>
    <scope>IDENTIFICATION</scope>
</reference>
<evidence type="ECO:0000313" key="4">
    <source>
        <dbReference type="WBParaSite" id="HPBE_0000966401-mRNA-1"/>
    </source>
</evidence>
<feature type="compositionally biased region" description="Basic and acidic residues" evidence="1">
    <location>
        <begin position="52"/>
        <end position="71"/>
    </location>
</feature>
<protein>
    <submittedName>
        <fullName evidence="2 4">Uncharacterized protein</fullName>
    </submittedName>
</protein>
<dbReference type="OrthoDB" id="5816168at2759"/>
<dbReference type="WBParaSite" id="HPBE_0000966401-mRNA-1">
    <property type="protein sequence ID" value="HPBE_0000966401-mRNA-1"/>
    <property type="gene ID" value="HPBE_0000966401"/>
</dbReference>